<feature type="transmembrane region" description="Helical" evidence="7">
    <location>
        <begin position="317"/>
        <end position="350"/>
    </location>
</feature>
<comment type="caution">
    <text evidence="8">The sequence shown here is derived from an EMBL/GenBank/DDBJ whole genome shotgun (WGS) entry which is preliminary data.</text>
</comment>
<keyword evidence="9" id="KW-1185">Reference proteome</keyword>
<gene>
    <name evidence="8" type="ORF">ACFPFO_13135</name>
</gene>
<evidence type="ECO:0000256" key="6">
    <source>
        <dbReference type="SAM" id="MobiDB-lite"/>
    </source>
</evidence>
<evidence type="ECO:0000256" key="4">
    <source>
        <dbReference type="ARBA" id="ARBA00022989"/>
    </source>
</evidence>
<evidence type="ECO:0000256" key="3">
    <source>
        <dbReference type="ARBA" id="ARBA00022692"/>
    </source>
</evidence>
<comment type="similarity">
    <text evidence="2">Belongs to the autoinducer-2 exporter (AI-2E) (TC 2.A.86) family.</text>
</comment>
<dbReference type="GO" id="GO:0016020">
    <property type="term" value="C:membrane"/>
    <property type="evidence" value="ECO:0007669"/>
    <property type="project" value="UniProtKB-SubCell"/>
</dbReference>
<evidence type="ECO:0000256" key="7">
    <source>
        <dbReference type="SAM" id="Phobius"/>
    </source>
</evidence>
<evidence type="ECO:0000256" key="1">
    <source>
        <dbReference type="ARBA" id="ARBA00004141"/>
    </source>
</evidence>
<feature type="region of interest" description="Disordered" evidence="6">
    <location>
        <begin position="356"/>
        <end position="387"/>
    </location>
</feature>
<dbReference type="Pfam" id="PF01594">
    <property type="entry name" value="AI-2E_transport"/>
    <property type="match status" value="1"/>
</dbReference>
<dbReference type="AlphaFoldDB" id="A0ABD5QG15"/>
<keyword evidence="5 7" id="KW-0472">Membrane</keyword>
<keyword evidence="4 7" id="KW-1133">Transmembrane helix</keyword>
<name>A0ABD5QG15_9EURY</name>
<evidence type="ECO:0000313" key="9">
    <source>
        <dbReference type="Proteomes" id="UP001595925"/>
    </source>
</evidence>
<dbReference type="PANTHER" id="PTHR21716">
    <property type="entry name" value="TRANSMEMBRANE PROTEIN"/>
    <property type="match status" value="1"/>
</dbReference>
<evidence type="ECO:0000313" key="8">
    <source>
        <dbReference type="EMBL" id="MFC4988688.1"/>
    </source>
</evidence>
<organism evidence="8 9">
    <name type="scientific">Saliphagus infecundisoli</name>
    <dbReference type="NCBI Taxonomy" id="1849069"/>
    <lineage>
        <taxon>Archaea</taxon>
        <taxon>Methanobacteriati</taxon>
        <taxon>Methanobacteriota</taxon>
        <taxon>Stenosarchaea group</taxon>
        <taxon>Halobacteria</taxon>
        <taxon>Halobacteriales</taxon>
        <taxon>Natrialbaceae</taxon>
        <taxon>Saliphagus</taxon>
    </lineage>
</organism>
<feature type="transmembrane region" description="Helical" evidence="7">
    <location>
        <begin position="233"/>
        <end position="263"/>
    </location>
</feature>
<feature type="transmembrane region" description="Helical" evidence="7">
    <location>
        <begin position="65"/>
        <end position="87"/>
    </location>
</feature>
<feature type="transmembrane region" description="Helical" evidence="7">
    <location>
        <begin position="12"/>
        <end position="45"/>
    </location>
</feature>
<evidence type="ECO:0000256" key="5">
    <source>
        <dbReference type="ARBA" id="ARBA00023136"/>
    </source>
</evidence>
<dbReference type="Proteomes" id="UP001595925">
    <property type="component" value="Unassembled WGS sequence"/>
</dbReference>
<dbReference type="EMBL" id="JBHSJG010000036">
    <property type="protein sequence ID" value="MFC4988688.1"/>
    <property type="molecule type" value="Genomic_DNA"/>
</dbReference>
<comment type="subcellular location">
    <subcellularLocation>
        <location evidence="1">Membrane</location>
        <topology evidence="1">Multi-pass membrane protein</topology>
    </subcellularLocation>
</comment>
<evidence type="ECO:0000256" key="2">
    <source>
        <dbReference type="ARBA" id="ARBA00009773"/>
    </source>
</evidence>
<dbReference type="RefSeq" id="WP_114575621.1">
    <property type="nucleotide sequence ID" value="NZ_JAIVEF010000001.1"/>
</dbReference>
<dbReference type="PANTHER" id="PTHR21716:SF4">
    <property type="entry name" value="TRANSMEMBRANE PROTEIN 245"/>
    <property type="match status" value="1"/>
</dbReference>
<protein>
    <submittedName>
        <fullName evidence="8">AI-2E family transporter</fullName>
    </submittedName>
</protein>
<feature type="transmembrane region" description="Helical" evidence="7">
    <location>
        <begin position="143"/>
        <end position="165"/>
    </location>
</feature>
<reference evidence="8 9" key="1">
    <citation type="journal article" date="2019" name="Int. J. Syst. Evol. Microbiol.">
        <title>The Global Catalogue of Microorganisms (GCM) 10K type strain sequencing project: providing services to taxonomists for standard genome sequencing and annotation.</title>
        <authorList>
            <consortium name="The Broad Institute Genomics Platform"/>
            <consortium name="The Broad Institute Genome Sequencing Center for Infectious Disease"/>
            <person name="Wu L."/>
            <person name="Ma J."/>
        </authorList>
    </citation>
    <scope>NUCLEOTIDE SEQUENCE [LARGE SCALE GENOMIC DNA]</scope>
    <source>
        <strain evidence="8 9">CGMCC 1.15824</strain>
    </source>
</reference>
<feature type="transmembrane region" description="Helical" evidence="7">
    <location>
        <begin position="196"/>
        <end position="221"/>
    </location>
</feature>
<accession>A0ABD5QG15</accession>
<proteinExistence type="inferred from homology"/>
<keyword evidence="3 7" id="KW-0812">Transmembrane</keyword>
<sequence>MEIDRELRRRIGLGLVVLALAAVVGYIVWRFVAAVVFAVFLYYAVRPIYRSLGRFGLPRRTRAGLALVLFGVPFLLLVGYTLMIVALEVQGFVETYDLQTQLVERAIEEFGVAGIDLNELQEALAGAGAQASLGVALVSLGGAVSAVGSALVQLLVVVVVTYYMLIDGPRLVAWIVETFDESGALRRYARAVDPELSLTLFGNIVNVFVTAIVGVSTFYAYNFFVPPTVEVPFPALVGALAGLGSLIPVVGIKLVYVPVVLGLGATAVLSGEPALLVPVGILAAVSAVVIDFIPDFFIRALVSGERTHTGLLMVSYIVGPVVFGFYGLFLVPIVLVLATNAATILLPYVLGSRPGRQSRLEEYPDADREETTVPSAEREPAVPTEDE</sequence>
<dbReference type="InterPro" id="IPR002549">
    <property type="entry name" value="AI-2E-like"/>
</dbReference>
<feature type="transmembrane region" description="Helical" evidence="7">
    <location>
        <begin position="275"/>
        <end position="297"/>
    </location>
</feature>
<feature type="compositionally biased region" description="Basic and acidic residues" evidence="6">
    <location>
        <begin position="358"/>
        <end position="380"/>
    </location>
</feature>